<dbReference type="RefSeq" id="WP_069974142.1">
    <property type="nucleotide sequence ID" value="NZ_CP017269.1"/>
</dbReference>
<dbReference type="PANTHER" id="PTHR33362">
    <property type="entry name" value="SIALIC ACID TRAP TRANSPORTER PERMEASE PROTEIN SIAT-RELATED"/>
    <property type="match status" value="1"/>
</dbReference>
<feature type="transmembrane region" description="Helical" evidence="7">
    <location>
        <begin position="363"/>
        <end position="391"/>
    </location>
</feature>
<feature type="transmembrane region" description="Helical" evidence="7">
    <location>
        <begin position="92"/>
        <end position="110"/>
    </location>
</feature>
<evidence type="ECO:0000256" key="4">
    <source>
        <dbReference type="ARBA" id="ARBA00022692"/>
    </source>
</evidence>
<keyword evidence="5 7" id="KW-1133">Transmembrane helix</keyword>
<keyword evidence="2" id="KW-1003">Cell membrane</keyword>
<dbReference type="GO" id="GO:0005886">
    <property type="term" value="C:plasma membrane"/>
    <property type="evidence" value="ECO:0007669"/>
    <property type="project" value="UniProtKB-SubCell"/>
</dbReference>
<evidence type="ECO:0000256" key="3">
    <source>
        <dbReference type="ARBA" id="ARBA00022519"/>
    </source>
</evidence>
<dbReference type="GO" id="GO:0022857">
    <property type="term" value="F:transmembrane transporter activity"/>
    <property type="evidence" value="ECO:0007669"/>
    <property type="project" value="TreeGrafter"/>
</dbReference>
<evidence type="ECO:0000256" key="1">
    <source>
        <dbReference type="ARBA" id="ARBA00004429"/>
    </source>
</evidence>
<reference evidence="9 10" key="1">
    <citation type="submission" date="2016-09" db="EMBL/GenBank/DDBJ databases">
        <title>Genomic analysis reveals versatility of anaerobic energy metabolism of Geosporobacter ferrireducens IRF9 of phylum Firmicutes.</title>
        <authorList>
            <person name="Kim S.-J."/>
        </authorList>
    </citation>
    <scope>NUCLEOTIDE SEQUENCE [LARGE SCALE GENOMIC DNA]</scope>
    <source>
        <strain evidence="9 10">IRF9</strain>
    </source>
</reference>
<feature type="transmembrane region" description="Helical" evidence="7">
    <location>
        <begin position="403"/>
        <end position="424"/>
    </location>
</feature>
<evidence type="ECO:0000313" key="9">
    <source>
        <dbReference type="EMBL" id="AOT68566.1"/>
    </source>
</evidence>
<dbReference type="PANTHER" id="PTHR33362:SF2">
    <property type="entry name" value="TRAP TRANSPORTER LARGE PERMEASE PROTEIN"/>
    <property type="match status" value="1"/>
</dbReference>
<evidence type="ECO:0000256" key="6">
    <source>
        <dbReference type="ARBA" id="ARBA00023136"/>
    </source>
</evidence>
<dbReference type="NCBIfam" id="TIGR00786">
    <property type="entry name" value="dctM"/>
    <property type="match status" value="1"/>
</dbReference>
<dbReference type="STRING" id="1424294.Gferi_02525"/>
<dbReference type="KEGG" id="gfe:Gferi_02525"/>
<feature type="transmembrane region" description="Helical" evidence="7">
    <location>
        <begin position="275"/>
        <end position="297"/>
    </location>
</feature>
<feature type="transmembrane region" description="Helical" evidence="7">
    <location>
        <begin position="317"/>
        <end position="342"/>
    </location>
</feature>
<feature type="transmembrane region" description="Helical" evidence="7">
    <location>
        <begin position="51"/>
        <end position="71"/>
    </location>
</feature>
<evidence type="ECO:0000259" key="8">
    <source>
        <dbReference type="Pfam" id="PF06808"/>
    </source>
</evidence>
<organism evidence="9 10">
    <name type="scientific">Geosporobacter ferrireducens</name>
    <dbReference type="NCBI Taxonomy" id="1424294"/>
    <lineage>
        <taxon>Bacteria</taxon>
        <taxon>Bacillati</taxon>
        <taxon>Bacillota</taxon>
        <taxon>Clostridia</taxon>
        <taxon>Peptostreptococcales</taxon>
        <taxon>Thermotaleaceae</taxon>
        <taxon>Geosporobacter</taxon>
    </lineage>
</organism>
<dbReference type="InterPro" id="IPR010656">
    <property type="entry name" value="DctM"/>
</dbReference>
<dbReference type="AlphaFoldDB" id="A0A1D8GCE0"/>
<comment type="subcellular location">
    <subcellularLocation>
        <location evidence="1">Cell inner membrane</location>
        <topology evidence="1">Multi-pass membrane protein</topology>
    </subcellularLocation>
</comment>
<keyword evidence="6 7" id="KW-0472">Membrane</keyword>
<protein>
    <recommendedName>
        <fullName evidence="8">TRAP C4-dicarboxylate transport system permease DctM subunit domain-containing protein</fullName>
    </recommendedName>
</protein>
<feature type="transmembrane region" description="Helical" evidence="7">
    <location>
        <begin position="174"/>
        <end position="198"/>
    </location>
</feature>
<name>A0A1D8GCE0_9FIRM</name>
<accession>A0A1D8GCE0</accession>
<evidence type="ECO:0000256" key="5">
    <source>
        <dbReference type="ARBA" id="ARBA00022989"/>
    </source>
</evidence>
<evidence type="ECO:0000256" key="7">
    <source>
        <dbReference type="SAM" id="Phobius"/>
    </source>
</evidence>
<keyword evidence="3" id="KW-0997">Cell inner membrane</keyword>
<feature type="transmembrane region" description="Helical" evidence="7">
    <location>
        <begin position="219"/>
        <end position="239"/>
    </location>
</feature>
<dbReference type="Proteomes" id="UP000095743">
    <property type="component" value="Chromosome"/>
</dbReference>
<sequence>MINVTAILILIGLLFIFLILRVPVAFSLGISTMVTALYLKIPPQVVTQQMVKGINSFSLLAIPFFIVAGEIMSEGGISRRLIDFSNVIIGRVRGGLAMVNILASMFFGGISGSSVADTSSIGSVMIPMMEKQGYDKDYSINVTVTSSTQGVIIPPSHNVIIYSVAAGGLSVGRLFLGGMVPGIFLGLALMVLSYIIAVQRNYPKGDKVTLREGLKITKDSLLGLFTAVIIMGGVISGVFTATESAAIAAIYAFIVTFFIYRDIPISRMNKILRNSLRTLAMVMAVIATSSAFGWMMAYLRIPAIVTETLIAFSDNKYVILLLVNVILLFLGMIMDMAPLILITTPILLPVVQKVGMDPIQFGIVMMLNLGIGLITPPVGSTLFVGCTIGGAKIEDIAKSLIPFYVVMFVVLIALTFIPQITLFLPNLLMGK</sequence>
<evidence type="ECO:0000256" key="2">
    <source>
        <dbReference type="ARBA" id="ARBA00022475"/>
    </source>
</evidence>
<keyword evidence="10" id="KW-1185">Reference proteome</keyword>
<proteinExistence type="predicted"/>
<evidence type="ECO:0000313" key="10">
    <source>
        <dbReference type="Proteomes" id="UP000095743"/>
    </source>
</evidence>
<dbReference type="InterPro" id="IPR004681">
    <property type="entry name" value="TRAP_DctM"/>
</dbReference>
<keyword evidence="4 7" id="KW-0812">Transmembrane</keyword>
<dbReference type="OrthoDB" id="9772674at2"/>
<dbReference type="PIRSF" id="PIRSF006066">
    <property type="entry name" value="HI0050"/>
    <property type="match status" value="1"/>
</dbReference>
<feature type="domain" description="TRAP C4-dicarboxylate transport system permease DctM subunit" evidence="8">
    <location>
        <begin position="11"/>
        <end position="420"/>
    </location>
</feature>
<dbReference type="Pfam" id="PF06808">
    <property type="entry name" value="DctM"/>
    <property type="match status" value="1"/>
</dbReference>
<dbReference type="EMBL" id="CP017269">
    <property type="protein sequence ID" value="AOT68566.1"/>
    <property type="molecule type" value="Genomic_DNA"/>
</dbReference>
<feature type="transmembrane region" description="Helical" evidence="7">
    <location>
        <begin position="245"/>
        <end position="263"/>
    </location>
</feature>
<gene>
    <name evidence="9" type="ORF">Gferi_02525</name>
</gene>